<keyword evidence="3 4" id="KW-0949">S-adenosyl-L-methionine</keyword>
<name>A0A0E9NIL6_SAICN</name>
<protein>
    <recommendedName>
        <fullName evidence="7">TRAM domain-containing protein</fullName>
    </recommendedName>
</protein>
<organism evidence="8 9">
    <name type="scientific">Saitoella complicata (strain BCRC 22490 / CBS 7301 / JCM 7358 / NBRC 10748 / NRRL Y-17804)</name>
    <dbReference type="NCBI Taxonomy" id="698492"/>
    <lineage>
        <taxon>Eukaryota</taxon>
        <taxon>Fungi</taxon>
        <taxon>Dikarya</taxon>
        <taxon>Ascomycota</taxon>
        <taxon>Taphrinomycotina</taxon>
        <taxon>Taphrinomycotina incertae sedis</taxon>
        <taxon>Saitoella</taxon>
    </lineage>
</organism>
<dbReference type="AlphaFoldDB" id="A0A0E9NIL6"/>
<dbReference type="GO" id="GO:0030697">
    <property type="term" value="F:tRNA (uracil(54)-C5)-methyltransferase activity, S-adenosyl methionine-dependent"/>
    <property type="evidence" value="ECO:0007669"/>
    <property type="project" value="InterPro"/>
</dbReference>
<dbReference type="InterPro" id="IPR029063">
    <property type="entry name" value="SAM-dependent_MTases_sf"/>
</dbReference>
<dbReference type="OMA" id="GGCKWQH"/>
<keyword evidence="2 4" id="KW-0808">Transferase</keyword>
<dbReference type="GO" id="GO:0008033">
    <property type="term" value="P:tRNA processing"/>
    <property type="evidence" value="ECO:0007669"/>
    <property type="project" value="InterPro"/>
</dbReference>
<feature type="active site" evidence="5">
    <location>
        <position position="485"/>
    </location>
</feature>
<feature type="region of interest" description="Disordered" evidence="6">
    <location>
        <begin position="18"/>
        <end position="44"/>
    </location>
</feature>
<dbReference type="InterPro" id="IPR030390">
    <property type="entry name" value="MeTrfase_TrmA_AS"/>
</dbReference>
<dbReference type="InterPro" id="IPR030391">
    <property type="entry name" value="MeTrfase_TrmA_CS"/>
</dbReference>
<feature type="compositionally biased region" description="Basic residues" evidence="6">
    <location>
        <begin position="34"/>
        <end position="44"/>
    </location>
</feature>
<dbReference type="PANTHER" id="PTHR11061:SF30">
    <property type="entry name" value="TRNA (URACIL(54)-C(5))-METHYLTRANSFERASE"/>
    <property type="match status" value="1"/>
</dbReference>
<dbReference type="CDD" id="cd02440">
    <property type="entry name" value="AdoMet_MTases"/>
    <property type="match status" value="1"/>
</dbReference>
<dbReference type="InterPro" id="IPR012340">
    <property type="entry name" value="NA-bd_OB-fold"/>
</dbReference>
<reference evidence="8 9" key="1">
    <citation type="journal article" date="2011" name="J. Gen. Appl. Microbiol.">
        <title>Draft genome sequencing of the enigmatic yeast Saitoella complicata.</title>
        <authorList>
            <person name="Nishida H."/>
            <person name="Hamamoto M."/>
            <person name="Sugiyama J."/>
        </authorList>
    </citation>
    <scope>NUCLEOTIDE SEQUENCE [LARGE SCALE GENOMIC DNA]</scope>
    <source>
        <strain evidence="8 9">NRRL Y-17804</strain>
    </source>
</reference>
<evidence type="ECO:0000313" key="8">
    <source>
        <dbReference type="EMBL" id="GAO49516.1"/>
    </source>
</evidence>
<evidence type="ECO:0000256" key="3">
    <source>
        <dbReference type="ARBA" id="ARBA00022691"/>
    </source>
</evidence>
<dbReference type="PROSITE" id="PS51622">
    <property type="entry name" value="SAM_MT_RNA_M5U_2"/>
    <property type="match status" value="1"/>
</dbReference>
<dbReference type="Pfam" id="PF01938">
    <property type="entry name" value="TRAM"/>
    <property type="match status" value="1"/>
</dbReference>
<evidence type="ECO:0000256" key="1">
    <source>
        <dbReference type="ARBA" id="ARBA00022603"/>
    </source>
</evidence>
<dbReference type="PROSITE" id="PS51687">
    <property type="entry name" value="SAM_MT_RNA_M5U"/>
    <property type="match status" value="1"/>
</dbReference>
<dbReference type="InterPro" id="IPR025795">
    <property type="entry name" value="tRNA_(uracil-5-)_MeTrfase"/>
</dbReference>
<evidence type="ECO:0000256" key="5">
    <source>
        <dbReference type="PROSITE-ProRule" id="PRU10015"/>
    </source>
</evidence>
<feature type="compositionally biased region" description="Basic and acidic residues" evidence="6">
    <location>
        <begin position="540"/>
        <end position="565"/>
    </location>
</feature>
<dbReference type="Gene3D" id="3.40.50.150">
    <property type="entry name" value="Vaccinia Virus protein VP39"/>
    <property type="match status" value="2"/>
</dbReference>
<reference evidence="8 9" key="3">
    <citation type="journal article" date="2015" name="Genome Announc.">
        <title>Draft Genome Sequence of the Archiascomycetous Yeast Saitoella complicata.</title>
        <authorList>
            <person name="Yamauchi K."/>
            <person name="Kondo S."/>
            <person name="Hamamoto M."/>
            <person name="Takahashi Y."/>
            <person name="Ogura Y."/>
            <person name="Hayashi T."/>
            <person name="Nishida H."/>
        </authorList>
    </citation>
    <scope>NUCLEOTIDE SEQUENCE [LARGE SCALE GENOMIC DNA]</scope>
    <source>
        <strain evidence="8 9">NRRL Y-17804</strain>
    </source>
</reference>
<dbReference type="PROSITE" id="PS01231">
    <property type="entry name" value="TRMA_2"/>
    <property type="match status" value="1"/>
</dbReference>
<comment type="similarity">
    <text evidence="4">Belongs to the class I-like SAM-binding methyltransferase superfamily. RNA M5U methyltransferase family.</text>
</comment>
<feature type="compositionally biased region" description="Low complexity" evidence="6">
    <location>
        <begin position="18"/>
        <end position="29"/>
    </location>
</feature>
<dbReference type="NCBIfam" id="TIGR00479">
    <property type="entry name" value="rumA"/>
    <property type="match status" value="1"/>
</dbReference>
<dbReference type="OrthoDB" id="10250660at2759"/>
<evidence type="ECO:0000313" key="9">
    <source>
        <dbReference type="Proteomes" id="UP000033140"/>
    </source>
</evidence>
<keyword evidence="9" id="KW-1185">Reference proteome</keyword>
<feature type="active site" description="Nucleophile" evidence="4">
    <location>
        <position position="485"/>
    </location>
</feature>
<gene>
    <name evidence="8" type="ORF">G7K_3665-t1</name>
</gene>
<dbReference type="PANTHER" id="PTHR11061">
    <property type="entry name" value="RNA M5U METHYLTRANSFERASE"/>
    <property type="match status" value="1"/>
</dbReference>
<evidence type="ECO:0000256" key="2">
    <source>
        <dbReference type="ARBA" id="ARBA00022679"/>
    </source>
</evidence>
<dbReference type="InterPro" id="IPR010280">
    <property type="entry name" value="U5_MeTrfase_fam"/>
</dbReference>
<feature type="binding site" evidence="4">
    <location>
        <position position="458"/>
    </location>
    <ligand>
        <name>S-adenosyl-L-methionine</name>
        <dbReference type="ChEBI" id="CHEBI:59789"/>
    </ligand>
</feature>
<dbReference type="InterPro" id="IPR002792">
    <property type="entry name" value="TRAM_dom"/>
</dbReference>
<accession>A0A0E9NIL6</accession>
<dbReference type="SUPFAM" id="SSF50249">
    <property type="entry name" value="Nucleic acid-binding proteins"/>
    <property type="match status" value="1"/>
</dbReference>
<dbReference type="EMBL" id="BACD03000023">
    <property type="protein sequence ID" value="GAO49516.1"/>
    <property type="molecule type" value="Genomic_DNA"/>
</dbReference>
<proteinExistence type="inferred from homology"/>
<dbReference type="Proteomes" id="UP000033140">
    <property type="component" value="Unassembled WGS sequence"/>
</dbReference>
<evidence type="ECO:0000256" key="4">
    <source>
        <dbReference type="PROSITE-ProRule" id="PRU01024"/>
    </source>
</evidence>
<reference evidence="8 9" key="2">
    <citation type="journal article" date="2014" name="J. Gen. Appl. Microbiol.">
        <title>The early diverging ascomycetous budding yeast Saitoella complicata has three histone deacetylases belonging to the Clr6, Hos2, and Rpd3 lineages.</title>
        <authorList>
            <person name="Nishida H."/>
            <person name="Matsumoto T."/>
            <person name="Kondo S."/>
            <person name="Hamamoto M."/>
            <person name="Yoshikawa H."/>
        </authorList>
    </citation>
    <scope>NUCLEOTIDE SEQUENCE [LARGE SCALE GENOMIC DNA]</scope>
    <source>
        <strain evidence="8 9">NRRL Y-17804</strain>
    </source>
</reference>
<evidence type="ECO:0000259" key="7">
    <source>
        <dbReference type="PROSITE" id="PS50926"/>
    </source>
</evidence>
<dbReference type="PROSITE" id="PS50926">
    <property type="entry name" value="TRAM"/>
    <property type="match status" value="1"/>
</dbReference>
<feature type="binding site" evidence="4">
    <location>
        <position position="390"/>
    </location>
    <ligand>
        <name>S-adenosyl-L-methionine</name>
        <dbReference type="ChEBI" id="CHEBI:59789"/>
    </ligand>
</feature>
<keyword evidence="1 4" id="KW-0489">Methyltransferase</keyword>
<dbReference type="GO" id="GO:0009451">
    <property type="term" value="P:RNA modification"/>
    <property type="evidence" value="ECO:0007669"/>
    <property type="project" value="UniProtKB-ARBA"/>
</dbReference>
<dbReference type="Gene3D" id="2.40.50.140">
    <property type="entry name" value="Nucleic acid-binding proteins"/>
    <property type="match status" value="1"/>
</dbReference>
<dbReference type="GO" id="GO:0032259">
    <property type="term" value="P:methylation"/>
    <property type="evidence" value="ECO:0007669"/>
    <property type="project" value="UniProtKB-KW"/>
</dbReference>
<comment type="caution">
    <text evidence="8">The sequence shown here is derived from an EMBL/GenBank/DDBJ whole genome shotgun (WGS) entry which is preliminary data.</text>
</comment>
<feature type="binding site" evidence="4">
    <location>
        <position position="355"/>
    </location>
    <ligand>
        <name>S-adenosyl-L-methionine</name>
        <dbReference type="ChEBI" id="CHEBI:59789"/>
    </ligand>
</feature>
<dbReference type="Pfam" id="PF05958">
    <property type="entry name" value="tRNA_U5-meth_tr"/>
    <property type="match status" value="1"/>
</dbReference>
<dbReference type="STRING" id="698492.A0A0E9NIL6"/>
<dbReference type="SUPFAM" id="SSF53335">
    <property type="entry name" value="S-adenosyl-L-methionine-dependent methyltransferases"/>
    <property type="match status" value="1"/>
</dbReference>
<feature type="binding site" evidence="4">
    <location>
        <position position="411"/>
    </location>
    <ligand>
        <name>S-adenosyl-L-methionine</name>
        <dbReference type="ChEBI" id="CHEBI:59789"/>
    </ligand>
</feature>
<feature type="region of interest" description="Disordered" evidence="6">
    <location>
        <begin position="540"/>
        <end position="571"/>
    </location>
</feature>
<dbReference type="FunFam" id="2.40.50.140:FF:000201">
    <property type="entry name" value="TRM2p tRNA methyltransferase"/>
    <property type="match status" value="1"/>
</dbReference>
<dbReference type="PROSITE" id="PS01230">
    <property type="entry name" value="TRMA_1"/>
    <property type="match status" value="1"/>
</dbReference>
<sequence length="571" mass="63008">MSAPAASPISIALAAKAPAATVPTPAAEAPKPKQLPKKIKRKFKAKEVKPGSSEEILVHDVQSLLKDVPADVAQPTEFERFQEVELTIADLSSTGDGLAATAAKDHVVVVPFCLPGEVVKARIHTIFPQYSLADLVQVITKSPQRHDELIGCKYYGKCGGCQFQTLTYEDQLIHKKRVVEKAFANFSGLPAETFPPIIDTCPSPLQYRYRTKITPHFDTPRAGFPDGVFPQIGFMEKGRRRTMDIEECPIATEKLNEELVAARRKVYENVKTYKKGATLLLRESTTRTPSGETITTTATSSTEATRIDEVEPGSDPKAVATAVVEEKLALTDSKQICIEYVDEFRFETPAGSFFQNNNAILPAFTGYVRDNLRTNLPPNSDDVKHLVDAYCGSGLFAVTCHEGFESVVGVEISSQAIEWAKKNAASNGLTNTHFRAATASHIFEDVRSPPLQTAIIIDPPRSGCDHDFLNQLLTFGPRRVVYISCNVHTQARDIGYLLKHEKGKGKWRVDSIRGFDLFPQTHHVETIAVLTRIDDGKAEAEESVEGKVKESVKREKSPEVEEAVKKQRIHV</sequence>
<evidence type="ECO:0000256" key="6">
    <source>
        <dbReference type="SAM" id="MobiDB-lite"/>
    </source>
</evidence>
<feature type="domain" description="TRAM" evidence="7">
    <location>
        <begin position="77"/>
        <end position="137"/>
    </location>
</feature>
<dbReference type="RefSeq" id="XP_019023247.1">
    <property type="nucleotide sequence ID" value="XM_019167787.1"/>
</dbReference>